<protein>
    <submittedName>
        <fullName evidence="2">6-bladed beta-propeller</fullName>
    </submittedName>
</protein>
<evidence type="ECO:0000313" key="1">
    <source>
        <dbReference type="EMBL" id="MBC8601598.1"/>
    </source>
</evidence>
<gene>
    <name evidence="2" type="ORF">DWU89_07830</name>
    <name evidence="1" type="ORF">H8784_07660</name>
</gene>
<dbReference type="Proteomes" id="UP000629596">
    <property type="component" value="Unassembled WGS sequence"/>
</dbReference>
<organism evidence="2 3">
    <name type="scientific">Parabacteroides acidifaciens</name>
    <dbReference type="NCBI Taxonomy" id="2290935"/>
    <lineage>
        <taxon>Bacteria</taxon>
        <taxon>Pseudomonadati</taxon>
        <taxon>Bacteroidota</taxon>
        <taxon>Bacteroidia</taxon>
        <taxon>Bacteroidales</taxon>
        <taxon>Tannerellaceae</taxon>
        <taxon>Parabacteroides</taxon>
    </lineage>
</organism>
<evidence type="ECO:0000313" key="4">
    <source>
        <dbReference type="Proteomes" id="UP000629596"/>
    </source>
</evidence>
<dbReference type="EMBL" id="JACRTI010000013">
    <property type="protein sequence ID" value="MBC8601598.1"/>
    <property type="molecule type" value="Genomic_DNA"/>
</dbReference>
<proteinExistence type="predicted"/>
<evidence type="ECO:0000313" key="3">
    <source>
        <dbReference type="Proteomes" id="UP000256321"/>
    </source>
</evidence>
<dbReference type="PROSITE" id="PS51257">
    <property type="entry name" value="PROKAR_LIPOPROTEIN"/>
    <property type="match status" value="1"/>
</dbReference>
<evidence type="ECO:0000313" key="2">
    <source>
        <dbReference type="EMBL" id="RDU49746.1"/>
    </source>
</evidence>
<dbReference type="AlphaFoldDB" id="A0A3D8HFN2"/>
<dbReference type="EMBL" id="QREV01000013">
    <property type="protein sequence ID" value="RDU49746.1"/>
    <property type="molecule type" value="Genomic_DNA"/>
</dbReference>
<sequence length="410" mass="47094">MIKYWIFLIVIFLSCSEKREIKDKTIISVAEAVGTGEILNLSDYAKSVKYIPLETNDSVLVGHIENVIYENGHISLYDFQEGLCLLFREDGSYKSRLGQKGHGPGEYSFIRAMSLMPESGNVFLSTNEGYYVYNLDGVFEKSMPRVEVPPPFFEPTTVPITDELFLSHLVALNDLRYKALIWGKKDTSRVYELCPANTGWKYSEELYSYTVSTCKWRFGDQIRCYWPATDTIFTVGSDVEMRKAFVIDLGIYKRPLKWILGGAPWREVEVSKTISVGFDISESSRYLFLDFNMHVLAPEVFTYKRHNPRGYVQEVEVTNAYALFDKESGVLTLLNQPVKHKYLGFRNDLDNGPCFWPKYISSENEMVTWWGADEFLEIYEQLPNPSVELKAVAEKLSPDDNPVLMIVTLK</sequence>
<dbReference type="RefSeq" id="WP_115499089.1">
    <property type="nucleotide sequence ID" value="NZ_JACRTI010000013.1"/>
</dbReference>
<comment type="caution">
    <text evidence="2">The sequence shown here is derived from an EMBL/GenBank/DDBJ whole genome shotgun (WGS) entry which is preliminary data.</text>
</comment>
<dbReference type="Pfam" id="PF17170">
    <property type="entry name" value="DUF5128"/>
    <property type="match status" value="1"/>
</dbReference>
<reference evidence="1 4" key="2">
    <citation type="submission" date="2020-08" db="EMBL/GenBank/DDBJ databases">
        <title>Genome public.</title>
        <authorList>
            <person name="Liu C."/>
            <person name="Sun Q."/>
        </authorList>
    </citation>
    <scope>NUCLEOTIDE SEQUENCE [LARGE SCALE GENOMIC DNA]</scope>
    <source>
        <strain evidence="1 4">426_9</strain>
    </source>
</reference>
<dbReference type="Proteomes" id="UP000256321">
    <property type="component" value="Unassembled WGS sequence"/>
</dbReference>
<name>A0A3D8HFN2_9BACT</name>
<reference evidence="2 3" key="1">
    <citation type="submission" date="2018-07" db="EMBL/GenBank/DDBJ databases">
        <title>Parabacteroides acidifaciens nov. sp., isolated from human feces.</title>
        <authorList>
            <person name="Wang Y.J."/>
        </authorList>
    </citation>
    <scope>NUCLEOTIDE SEQUENCE [LARGE SCALE GENOMIC DNA]</scope>
    <source>
        <strain evidence="2 3">426-9</strain>
    </source>
</reference>
<keyword evidence="4" id="KW-1185">Reference proteome</keyword>
<accession>A0A3D8HFN2</accession>